<dbReference type="Pfam" id="PF00005">
    <property type="entry name" value="ABC_tran"/>
    <property type="match status" value="1"/>
</dbReference>
<dbReference type="SMART" id="SM00382">
    <property type="entry name" value="AAA"/>
    <property type="match status" value="1"/>
</dbReference>
<name>D3Q5A9_STANL</name>
<keyword evidence="2" id="KW-0813">Transport</keyword>
<dbReference type="HOGENOM" id="CLU_000604_1_11_11"/>
<dbReference type="InterPro" id="IPR003593">
    <property type="entry name" value="AAA+_ATPase"/>
</dbReference>
<dbReference type="GO" id="GO:0006826">
    <property type="term" value="P:iron ion transport"/>
    <property type="evidence" value="ECO:0007669"/>
    <property type="project" value="UniProtKB-KW"/>
</dbReference>
<dbReference type="STRING" id="446470.Snas_4513"/>
<keyword evidence="9" id="KW-0472">Membrane</keyword>
<evidence type="ECO:0000256" key="5">
    <source>
        <dbReference type="ARBA" id="ARBA00022741"/>
    </source>
</evidence>
<dbReference type="GO" id="GO:0005524">
    <property type="term" value="F:ATP binding"/>
    <property type="evidence" value="ECO:0007669"/>
    <property type="project" value="UniProtKB-KW"/>
</dbReference>
<dbReference type="OrthoDB" id="5296765at2"/>
<feature type="domain" description="ABC transporter" evidence="10">
    <location>
        <begin position="3"/>
        <end position="238"/>
    </location>
</feature>
<dbReference type="InterPro" id="IPR027417">
    <property type="entry name" value="P-loop_NTPase"/>
</dbReference>
<dbReference type="InterPro" id="IPR051535">
    <property type="entry name" value="Siderophore_ABC-ATPase"/>
</dbReference>
<dbReference type="PANTHER" id="PTHR42771:SF2">
    <property type="entry name" value="IRON(3+)-HYDROXAMATE IMPORT ATP-BINDING PROTEIN FHUC"/>
    <property type="match status" value="1"/>
</dbReference>
<evidence type="ECO:0000256" key="3">
    <source>
        <dbReference type="ARBA" id="ARBA00022475"/>
    </source>
</evidence>
<accession>D3Q5A9</accession>
<dbReference type="KEGG" id="sna:Snas_4513"/>
<dbReference type="AlphaFoldDB" id="D3Q5A9"/>
<evidence type="ECO:0000256" key="4">
    <source>
        <dbReference type="ARBA" id="ARBA00022496"/>
    </source>
</evidence>
<dbReference type="eggNOG" id="COG1120">
    <property type="taxonomic scope" value="Bacteria"/>
</dbReference>
<keyword evidence="5" id="KW-0547">Nucleotide-binding</keyword>
<dbReference type="CDD" id="cd03214">
    <property type="entry name" value="ABC_Iron-Siderophores_B12_Hemin"/>
    <property type="match status" value="1"/>
</dbReference>
<protein>
    <submittedName>
        <fullName evidence="11">ABC transporter related protein</fullName>
    </submittedName>
</protein>
<evidence type="ECO:0000313" key="11">
    <source>
        <dbReference type="EMBL" id="ADD44158.1"/>
    </source>
</evidence>
<comment type="subcellular location">
    <subcellularLocation>
        <location evidence="1">Cell membrane</location>
        <topology evidence="1">Peripheral membrane protein</topology>
    </subcellularLocation>
</comment>
<dbReference type="PROSITE" id="PS50893">
    <property type="entry name" value="ABC_TRANSPORTER_2"/>
    <property type="match status" value="1"/>
</dbReference>
<dbReference type="GO" id="GO:0016887">
    <property type="term" value="F:ATP hydrolysis activity"/>
    <property type="evidence" value="ECO:0007669"/>
    <property type="project" value="InterPro"/>
</dbReference>
<evidence type="ECO:0000256" key="9">
    <source>
        <dbReference type="ARBA" id="ARBA00023136"/>
    </source>
</evidence>
<evidence type="ECO:0000259" key="10">
    <source>
        <dbReference type="PROSITE" id="PS50893"/>
    </source>
</evidence>
<keyword evidence="6" id="KW-0067">ATP-binding</keyword>
<sequence length="258" mass="27187">MKLSVKDLCASYPGVKAVSGVDLEVEPGTVVAIVGPNGCGKSTLLRSVARLHKPDSGSVTVDGDEVWSLRPRAAATRLALLPQSPIAPEAITVAGLVAYGRHPHQGLFRQWSRADAEAADRALAATGVAELANRRLETLSGGQRQRCWLAMTLAQETPILLLDEPTSALDLGHAVETLHVIRQVAARGRSVVMVLHDLGAAARYADVLVAIKDGEVVANGDPRVVVTSELVRRLYDVEADILTAPGDGAPVVVPRAEA</sequence>
<dbReference type="EMBL" id="CP001778">
    <property type="protein sequence ID" value="ADD44158.1"/>
    <property type="molecule type" value="Genomic_DNA"/>
</dbReference>
<dbReference type="Gene3D" id="3.40.50.300">
    <property type="entry name" value="P-loop containing nucleotide triphosphate hydrolases"/>
    <property type="match status" value="1"/>
</dbReference>
<dbReference type="GO" id="GO:0005886">
    <property type="term" value="C:plasma membrane"/>
    <property type="evidence" value="ECO:0007669"/>
    <property type="project" value="UniProtKB-SubCell"/>
</dbReference>
<keyword evidence="3" id="KW-1003">Cell membrane</keyword>
<keyword evidence="12" id="KW-1185">Reference proteome</keyword>
<keyword evidence="7" id="KW-0408">Iron</keyword>
<proteinExistence type="predicted"/>
<dbReference type="InterPro" id="IPR003439">
    <property type="entry name" value="ABC_transporter-like_ATP-bd"/>
</dbReference>
<keyword evidence="8" id="KW-0406">Ion transport</keyword>
<dbReference type="RefSeq" id="WP_013019729.1">
    <property type="nucleotide sequence ID" value="NC_013947.1"/>
</dbReference>
<organism evidence="11 12">
    <name type="scientific">Stackebrandtia nassauensis (strain DSM 44728 / CIP 108903 / NRRL B-16338 / NBRC 102104 / LLR-40K-21)</name>
    <dbReference type="NCBI Taxonomy" id="446470"/>
    <lineage>
        <taxon>Bacteria</taxon>
        <taxon>Bacillati</taxon>
        <taxon>Actinomycetota</taxon>
        <taxon>Actinomycetes</taxon>
        <taxon>Glycomycetales</taxon>
        <taxon>Glycomycetaceae</taxon>
        <taxon>Stackebrandtia</taxon>
    </lineage>
</organism>
<evidence type="ECO:0000256" key="1">
    <source>
        <dbReference type="ARBA" id="ARBA00004202"/>
    </source>
</evidence>
<evidence type="ECO:0000313" key="12">
    <source>
        <dbReference type="Proteomes" id="UP000000844"/>
    </source>
</evidence>
<dbReference type="PANTHER" id="PTHR42771">
    <property type="entry name" value="IRON(3+)-HYDROXAMATE IMPORT ATP-BINDING PROTEIN FHUC"/>
    <property type="match status" value="1"/>
</dbReference>
<dbReference type="Proteomes" id="UP000000844">
    <property type="component" value="Chromosome"/>
</dbReference>
<reference evidence="11 12" key="1">
    <citation type="journal article" date="2009" name="Stand. Genomic Sci.">
        <title>Complete genome sequence of Stackebrandtia nassauensis type strain (LLR-40K-21).</title>
        <authorList>
            <person name="Munk C."/>
            <person name="Lapidus A."/>
            <person name="Copeland A."/>
            <person name="Jando M."/>
            <person name="Mayilraj S."/>
            <person name="Glavina Del Rio T."/>
            <person name="Nolan M."/>
            <person name="Chen F."/>
            <person name="Lucas S."/>
            <person name="Tice H."/>
            <person name="Cheng J.F."/>
            <person name="Han C."/>
            <person name="Detter J.C."/>
            <person name="Bruce D."/>
            <person name="Goodwin L."/>
            <person name="Chain P."/>
            <person name="Pitluck S."/>
            <person name="Goker M."/>
            <person name="Ovchinikova G."/>
            <person name="Pati A."/>
            <person name="Ivanova N."/>
            <person name="Mavromatis K."/>
            <person name="Chen A."/>
            <person name="Palaniappan K."/>
            <person name="Land M."/>
            <person name="Hauser L."/>
            <person name="Chang Y.J."/>
            <person name="Jeffries C.D."/>
            <person name="Bristow J."/>
            <person name="Eisen J.A."/>
            <person name="Markowitz V."/>
            <person name="Hugenholtz P."/>
            <person name="Kyrpides N.C."/>
            <person name="Klenk H.P."/>
        </authorList>
    </citation>
    <scope>NUCLEOTIDE SEQUENCE [LARGE SCALE GENOMIC DNA]</scope>
    <source>
        <strain evidence="12">DSM 44728 / CIP 108903 / NRRL B-16338 / NBRC 102104 / LLR-40K-21</strain>
    </source>
</reference>
<evidence type="ECO:0000256" key="8">
    <source>
        <dbReference type="ARBA" id="ARBA00023065"/>
    </source>
</evidence>
<keyword evidence="4" id="KW-0410">Iron transport</keyword>
<dbReference type="SUPFAM" id="SSF52540">
    <property type="entry name" value="P-loop containing nucleoside triphosphate hydrolases"/>
    <property type="match status" value="1"/>
</dbReference>
<evidence type="ECO:0000256" key="2">
    <source>
        <dbReference type="ARBA" id="ARBA00022448"/>
    </source>
</evidence>
<dbReference type="FunFam" id="3.40.50.300:FF:000134">
    <property type="entry name" value="Iron-enterobactin ABC transporter ATP-binding protein"/>
    <property type="match status" value="1"/>
</dbReference>
<evidence type="ECO:0000256" key="6">
    <source>
        <dbReference type="ARBA" id="ARBA00022840"/>
    </source>
</evidence>
<gene>
    <name evidence="11" type="ordered locus">Snas_4513</name>
</gene>
<evidence type="ECO:0000256" key="7">
    <source>
        <dbReference type="ARBA" id="ARBA00023004"/>
    </source>
</evidence>